<reference evidence="1 2" key="1">
    <citation type="submission" date="2023-02" db="EMBL/GenBank/DDBJ databases">
        <title>Genome sequence of Lentisphaera profundi SAORIC-696.</title>
        <authorList>
            <person name="Kim e."/>
            <person name="Cho J.-C."/>
            <person name="Choi A."/>
            <person name="Kang I."/>
        </authorList>
    </citation>
    <scope>NUCLEOTIDE SEQUENCE [LARGE SCALE GENOMIC DNA]</scope>
    <source>
        <strain evidence="1 2">SAORIC-696</strain>
    </source>
</reference>
<gene>
    <name evidence="1" type="ORF">PQO03_09685</name>
</gene>
<protein>
    <submittedName>
        <fullName evidence="1">Ferredoxin</fullName>
    </submittedName>
</protein>
<evidence type="ECO:0000313" key="1">
    <source>
        <dbReference type="EMBL" id="WDE95984.1"/>
    </source>
</evidence>
<keyword evidence="2" id="KW-1185">Reference proteome</keyword>
<dbReference type="RefSeq" id="WP_274149924.1">
    <property type="nucleotide sequence ID" value="NZ_CP117811.1"/>
</dbReference>
<accession>A0ABY7VRQ9</accession>
<evidence type="ECO:0000313" key="2">
    <source>
        <dbReference type="Proteomes" id="UP001214250"/>
    </source>
</evidence>
<dbReference type="Proteomes" id="UP001214250">
    <property type="component" value="Chromosome 1"/>
</dbReference>
<organism evidence="1 2">
    <name type="scientific">Lentisphaera profundi</name>
    <dbReference type="NCBI Taxonomy" id="1658616"/>
    <lineage>
        <taxon>Bacteria</taxon>
        <taxon>Pseudomonadati</taxon>
        <taxon>Lentisphaerota</taxon>
        <taxon>Lentisphaeria</taxon>
        <taxon>Lentisphaerales</taxon>
        <taxon>Lentisphaeraceae</taxon>
        <taxon>Lentisphaera</taxon>
    </lineage>
</organism>
<dbReference type="SUPFAM" id="SSF54862">
    <property type="entry name" value="4Fe-4S ferredoxins"/>
    <property type="match status" value="1"/>
</dbReference>
<sequence>MANIDAKHAESVTGAFYCTDADDDNGEGCIACGLCYGAAPEFFQEDDAGNAYVFKQPESDDEIALCQEQLEDCPVDSIGNDA</sequence>
<dbReference type="Gene3D" id="3.30.70.20">
    <property type="match status" value="1"/>
</dbReference>
<dbReference type="EMBL" id="CP117811">
    <property type="protein sequence ID" value="WDE95984.1"/>
    <property type="molecule type" value="Genomic_DNA"/>
</dbReference>
<dbReference type="Pfam" id="PF13370">
    <property type="entry name" value="Fer4_13"/>
    <property type="match status" value="1"/>
</dbReference>
<name>A0ABY7VRQ9_9BACT</name>
<proteinExistence type="predicted"/>